<organism evidence="1 2">
    <name type="scientific">Canna indica</name>
    <name type="common">Indian-shot</name>
    <dbReference type="NCBI Taxonomy" id="4628"/>
    <lineage>
        <taxon>Eukaryota</taxon>
        <taxon>Viridiplantae</taxon>
        <taxon>Streptophyta</taxon>
        <taxon>Embryophyta</taxon>
        <taxon>Tracheophyta</taxon>
        <taxon>Spermatophyta</taxon>
        <taxon>Magnoliopsida</taxon>
        <taxon>Liliopsida</taxon>
        <taxon>Zingiberales</taxon>
        <taxon>Cannaceae</taxon>
        <taxon>Canna</taxon>
    </lineage>
</organism>
<protein>
    <submittedName>
        <fullName evidence="1">Uncharacterized protein</fullName>
    </submittedName>
</protein>
<keyword evidence="2" id="KW-1185">Reference proteome</keyword>
<dbReference type="EMBL" id="CP136895">
    <property type="protein sequence ID" value="WOL10959.1"/>
    <property type="molecule type" value="Genomic_DNA"/>
</dbReference>
<accession>A0AAQ3KLT7</accession>
<evidence type="ECO:0000313" key="2">
    <source>
        <dbReference type="Proteomes" id="UP001327560"/>
    </source>
</evidence>
<evidence type="ECO:0000313" key="1">
    <source>
        <dbReference type="EMBL" id="WOL10959.1"/>
    </source>
</evidence>
<gene>
    <name evidence="1" type="ORF">Cni_G19719</name>
</gene>
<name>A0AAQ3KLT7_9LILI</name>
<dbReference type="Proteomes" id="UP001327560">
    <property type="component" value="Chromosome 6"/>
</dbReference>
<sequence length="152" mass="17026">MSLVFKVMADVENYFSIKKLTTGGRILSEERNPAIGNKMKEVLNFAANDVNRSSTNPDTYMPAEWLDNTNIQSFMKNDVCTKVWDFCDASWISKNGKAGQGFHLTNSDNEDLCMGFCRSVSSDVLIAKLKAIWLSSKGQPAKYKASQNLLRL</sequence>
<dbReference type="AlphaFoldDB" id="A0AAQ3KLT7"/>
<reference evidence="1 2" key="1">
    <citation type="submission" date="2023-10" db="EMBL/GenBank/DDBJ databases">
        <title>Chromosome-scale genome assembly provides insights into flower coloration mechanisms of Canna indica.</title>
        <authorList>
            <person name="Li C."/>
        </authorList>
    </citation>
    <scope>NUCLEOTIDE SEQUENCE [LARGE SCALE GENOMIC DNA]</scope>
    <source>
        <tissue evidence="1">Flower</tissue>
    </source>
</reference>
<proteinExistence type="predicted"/>